<dbReference type="InterPro" id="IPR003439">
    <property type="entry name" value="ABC_transporter-like_ATP-bd"/>
</dbReference>
<dbReference type="RefSeq" id="WP_408840455.1">
    <property type="nucleotide sequence ID" value="NZ_JACHFJ010000001.1"/>
</dbReference>
<dbReference type="SUPFAM" id="SSF50331">
    <property type="entry name" value="MOP-like"/>
    <property type="match status" value="1"/>
</dbReference>
<comment type="subunit">
    <text evidence="7">The complex is composed of two ATP-binding proteins (PotA), two transmembrane proteins (PotB and PotC) and a solute-binding protein (PotD).</text>
</comment>
<dbReference type="InterPro" id="IPR008995">
    <property type="entry name" value="Mo/tungstate-bd_C_term_dom"/>
</dbReference>
<name>A0A840V8A6_9PROT</name>
<comment type="caution">
    <text evidence="9">The sequence shown here is derived from an EMBL/GenBank/DDBJ whole genome shotgun (WGS) entry which is preliminary data.</text>
</comment>
<dbReference type="CDD" id="cd03300">
    <property type="entry name" value="ABC_PotA_N"/>
    <property type="match status" value="1"/>
</dbReference>
<dbReference type="SMART" id="SM00382">
    <property type="entry name" value="AAA"/>
    <property type="match status" value="1"/>
</dbReference>
<comment type="catalytic activity">
    <reaction evidence="7">
        <text>ATP + H2O + polyamine-[polyamine-binding protein]Side 1 = ADP + phosphate + polyamineSide 2 + [polyamine-binding protein]Side 1.</text>
        <dbReference type="EC" id="7.6.2.11"/>
    </reaction>
</comment>
<evidence type="ECO:0000256" key="2">
    <source>
        <dbReference type="ARBA" id="ARBA00022475"/>
    </source>
</evidence>
<dbReference type="GO" id="GO:0015594">
    <property type="term" value="F:ABC-type putrescine transporter activity"/>
    <property type="evidence" value="ECO:0007669"/>
    <property type="project" value="InterPro"/>
</dbReference>
<evidence type="ECO:0000256" key="5">
    <source>
        <dbReference type="ARBA" id="ARBA00022967"/>
    </source>
</evidence>
<evidence type="ECO:0000256" key="1">
    <source>
        <dbReference type="ARBA" id="ARBA00022448"/>
    </source>
</evidence>
<dbReference type="Gene3D" id="3.40.50.300">
    <property type="entry name" value="P-loop containing nucleotide triphosphate hydrolases"/>
    <property type="match status" value="1"/>
</dbReference>
<dbReference type="PANTHER" id="PTHR42781:SF4">
    <property type="entry name" value="SPERMIDINE_PUTRESCINE IMPORT ATP-BINDING PROTEIN POTA"/>
    <property type="match status" value="1"/>
</dbReference>
<dbReference type="PROSITE" id="PS50893">
    <property type="entry name" value="ABC_TRANSPORTER_2"/>
    <property type="match status" value="1"/>
</dbReference>
<comment type="similarity">
    <text evidence="7">Belongs to the ABC transporter superfamily. Spermidine/putrescine importer (TC 3.A.1.11.1) family.</text>
</comment>
<dbReference type="SUPFAM" id="SSF52540">
    <property type="entry name" value="P-loop containing nucleoside triphosphate hydrolases"/>
    <property type="match status" value="1"/>
</dbReference>
<reference evidence="9 10" key="1">
    <citation type="submission" date="2020-08" db="EMBL/GenBank/DDBJ databases">
        <title>Genomic Encyclopedia of Type Strains, Phase IV (KMG-IV): sequencing the most valuable type-strain genomes for metagenomic binning, comparative biology and taxonomic classification.</title>
        <authorList>
            <person name="Goeker M."/>
        </authorList>
    </citation>
    <scope>NUCLEOTIDE SEQUENCE [LARGE SCALE GENOMIC DNA]</scope>
    <source>
        <strain evidence="9 10">DSM 27026</strain>
    </source>
</reference>
<evidence type="ECO:0000259" key="8">
    <source>
        <dbReference type="PROSITE" id="PS50893"/>
    </source>
</evidence>
<keyword evidence="3 7" id="KW-0547">Nucleotide-binding</keyword>
<organism evidence="9 10">
    <name type="scientific">Acidocella aromatica</name>
    <dbReference type="NCBI Taxonomy" id="1303579"/>
    <lineage>
        <taxon>Bacteria</taxon>
        <taxon>Pseudomonadati</taxon>
        <taxon>Pseudomonadota</taxon>
        <taxon>Alphaproteobacteria</taxon>
        <taxon>Acetobacterales</taxon>
        <taxon>Acidocellaceae</taxon>
        <taxon>Acidocella</taxon>
    </lineage>
</organism>
<accession>A0A840V8A6</accession>
<dbReference type="PANTHER" id="PTHR42781">
    <property type="entry name" value="SPERMIDINE/PUTRESCINE IMPORT ATP-BINDING PROTEIN POTA"/>
    <property type="match status" value="1"/>
</dbReference>
<comment type="function">
    <text evidence="7">Part of the ABC transporter complex PotABCD involved in spermidine/putrescine import. Responsible for energy coupling to the transport system.</text>
</comment>
<dbReference type="EC" id="7.6.2.11" evidence="7"/>
<dbReference type="InterPro" id="IPR005893">
    <property type="entry name" value="PotA-like"/>
</dbReference>
<dbReference type="InterPro" id="IPR017879">
    <property type="entry name" value="PotA_ATP-bd"/>
</dbReference>
<dbReference type="InterPro" id="IPR050093">
    <property type="entry name" value="ABC_SmlMolc_Importer"/>
</dbReference>
<dbReference type="InterPro" id="IPR017871">
    <property type="entry name" value="ABC_transporter-like_CS"/>
</dbReference>
<dbReference type="Pfam" id="PF08402">
    <property type="entry name" value="TOBE_2"/>
    <property type="match status" value="1"/>
</dbReference>
<sequence>MNATSLPRHDVRLENVMKQFGPWVAVNNISLTINGGEFFSLLGPSGCGKSTTLSMIGGFETPNSGGIYLGGEDVSRLPPYKRDVNTVFQSYALFPHLDIFENVAFGLRRKGLPKAEIQNRTHEMLNLVDLTNFAKRKPGQLSGGQQQRVALARALVNRPKLLLLDEPLGALDLKLRKQMQFELKRIQNEIGITFLFVTHDQEEAMAMSDRLAVMSRGQIEQVGTPAEVYDHPATEFVASFLGASNLIPGEVTARDDDITSVKLEDGAMVKLPSTALKIYGKSVKIGVRPEKFQIITGTETPEPGWNEIEAISGVSVYLGVSHQYVMTSRSGRQLSVYEQNSGRDSPLAPGTTVRLAWNPAHTFAVAYDPTKADGE</sequence>
<evidence type="ECO:0000256" key="4">
    <source>
        <dbReference type="ARBA" id="ARBA00022840"/>
    </source>
</evidence>
<gene>
    <name evidence="7" type="primary">potA</name>
    <name evidence="9" type="ORF">HNP71_000412</name>
</gene>
<dbReference type="Gene3D" id="2.40.50.100">
    <property type="match status" value="1"/>
</dbReference>
<dbReference type="AlphaFoldDB" id="A0A840V8A6"/>
<keyword evidence="2 7" id="KW-1003">Cell membrane</keyword>
<feature type="domain" description="ABC transporter" evidence="8">
    <location>
        <begin position="11"/>
        <end position="241"/>
    </location>
</feature>
<proteinExistence type="inferred from homology"/>
<evidence type="ECO:0000313" key="10">
    <source>
        <dbReference type="Proteomes" id="UP000553706"/>
    </source>
</evidence>
<dbReference type="Proteomes" id="UP000553706">
    <property type="component" value="Unassembled WGS sequence"/>
</dbReference>
<keyword evidence="6 7" id="KW-0472">Membrane</keyword>
<dbReference type="FunFam" id="3.40.50.300:FF:000133">
    <property type="entry name" value="Spermidine/putrescine import ATP-binding protein PotA"/>
    <property type="match status" value="1"/>
</dbReference>
<protein>
    <recommendedName>
        <fullName evidence="7">Spermidine/putrescine import ATP-binding protein PotA</fullName>
        <ecNumber evidence="7">7.6.2.11</ecNumber>
    </recommendedName>
</protein>
<dbReference type="InterPro" id="IPR003593">
    <property type="entry name" value="AAA+_ATPase"/>
</dbReference>
<keyword evidence="10" id="KW-1185">Reference proteome</keyword>
<dbReference type="NCBIfam" id="TIGR01187">
    <property type="entry name" value="potA"/>
    <property type="match status" value="1"/>
</dbReference>
<dbReference type="InterPro" id="IPR013611">
    <property type="entry name" value="Transp-assoc_OB_typ2"/>
</dbReference>
<keyword evidence="1 7" id="KW-0813">Transport</keyword>
<keyword evidence="4 7" id="KW-0067">ATP-binding</keyword>
<evidence type="ECO:0000256" key="6">
    <source>
        <dbReference type="ARBA" id="ARBA00023136"/>
    </source>
</evidence>
<dbReference type="InterPro" id="IPR027417">
    <property type="entry name" value="P-loop_NTPase"/>
</dbReference>
<dbReference type="GO" id="GO:0016887">
    <property type="term" value="F:ATP hydrolysis activity"/>
    <property type="evidence" value="ECO:0007669"/>
    <property type="project" value="InterPro"/>
</dbReference>
<dbReference type="GO" id="GO:0005524">
    <property type="term" value="F:ATP binding"/>
    <property type="evidence" value="ECO:0007669"/>
    <property type="project" value="UniProtKB-KW"/>
</dbReference>
<dbReference type="EMBL" id="JACHFJ010000001">
    <property type="protein sequence ID" value="MBB5372188.1"/>
    <property type="molecule type" value="Genomic_DNA"/>
</dbReference>
<evidence type="ECO:0000313" key="9">
    <source>
        <dbReference type="EMBL" id="MBB5372188.1"/>
    </source>
</evidence>
<dbReference type="Pfam" id="PF00005">
    <property type="entry name" value="ABC_tran"/>
    <property type="match status" value="1"/>
</dbReference>
<evidence type="ECO:0000256" key="7">
    <source>
        <dbReference type="RuleBase" id="RU364083"/>
    </source>
</evidence>
<evidence type="ECO:0000256" key="3">
    <source>
        <dbReference type="ARBA" id="ARBA00022741"/>
    </source>
</evidence>
<dbReference type="PROSITE" id="PS00211">
    <property type="entry name" value="ABC_TRANSPORTER_1"/>
    <property type="match status" value="1"/>
</dbReference>
<dbReference type="GO" id="GO:0043190">
    <property type="term" value="C:ATP-binding cassette (ABC) transporter complex"/>
    <property type="evidence" value="ECO:0007669"/>
    <property type="project" value="InterPro"/>
</dbReference>
<keyword evidence="5 7" id="KW-1278">Translocase</keyword>